<dbReference type="Proteomes" id="UP000077242">
    <property type="component" value="Unassembled WGS sequence"/>
</dbReference>
<name>A0AAP7FPI1_9PSED</name>
<evidence type="ECO:0000313" key="2">
    <source>
        <dbReference type="Proteomes" id="UP000077242"/>
    </source>
</evidence>
<protein>
    <submittedName>
        <fullName evidence="1">Uncharacterized protein</fullName>
    </submittedName>
</protein>
<comment type="caution">
    <text evidence="1">The sequence shown here is derived from an EMBL/GenBank/DDBJ whole genome shotgun (WGS) entry which is preliminary data.</text>
</comment>
<dbReference type="EMBL" id="LSTU01000017">
    <property type="protein sequence ID" value="OAH54866.1"/>
    <property type="molecule type" value="Genomic_DNA"/>
</dbReference>
<gene>
    <name evidence="1" type="ORF">AYJ70_19485</name>
</gene>
<reference evidence="2" key="1">
    <citation type="submission" date="2016-02" db="EMBL/GenBank/DDBJ databases">
        <title>Dietzia cinnamea strain CD11_5 genome sequencing and assembly.</title>
        <authorList>
            <person name="Kaur G."/>
            <person name="Nair G.R."/>
            <person name="Mayilraj S."/>
        </authorList>
    </citation>
    <scope>NUCLEOTIDE SEQUENCE [LARGE SCALE GENOMIC DNA]</scope>
    <source>
        <strain evidence="2">CD10_2</strain>
    </source>
</reference>
<organism evidence="1 2">
    <name type="scientific">Pseudomonas monteilii</name>
    <dbReference type="NCBI Taxonomy" id="76759"/>
    <lineage>
        <taxon>Bacteria</taxon>
        <taxon>Pseudomonadati</taxon>
        <taxon>Pseudomonadota</taxon>
        <taxon>Gammaproteobacteria</taxon>
        <taxon>Pseudomonadales</taxon>
        <taxon>Pseudomonadaceae</taxon>
        <taxon>Pseudomonas</taxon>
    </lineage>
</organism>
<evidence type="ECO:0000313" key="1">
    <source>
        <dbReference type="EMBL" id="OAH54866.1"/>
    </source>
</evidence>
<proteinExistence type="predicted"/>
<sequence length="286" mass="31593">MNRASIMYQLPRSALDTLISHLRRYIMTNPTPSVLLNGRSTACSGLCYVELNEGTTPYRQDQDIYPLLETPEVEIQRRLTDAKNDFEPVASRDEIVIWSKTDNIRVSEVRCIRIEIAGQPYLIEPSSDQQELVLQFAGKQAPTGIDAHFSGSLRLDTEATQDKTLIDTQIPNLSIYGTPQFQFRVLAQLALLAGQPALRELLQSARKGDPQGERLILMQLYAGNNAVHGQGWDPRTGVEGATAITSILYDPYAHGEDAVTALFTVLYSALVDLSVGDPTGEVAFPD</sequence>
<dbReference type="AlphaFoldDB" id="A0AAP7FPI1"/>
<accession>A0AAP7FPI1</accession>